<dbReference type="CDD" id="cd02142">
    <property type="entry name" value="McbC_SagB-like_oxidoreductase"/>
    <property type="match status" value="1"/>
</dbReference>
<sequence length="547" mass="58014">MTATADPAIAAGTRWTSLHLHVHWSAAQTDEFLTGTLGPMLDARAADGLLGEWFFIRYWMGGPHLRVRATGVADAAELAAALRAAVAAGPAPEGEPRPGWTAHGTVLAVPYEPETQRYGGEEPLPIAEKVFAASTRAALRALASPVERRMAAAMALVYATGVALGFGDRAIALWLRRHAGAWRWVRETEMLPAATVLARTAAVRADHGTPVTAALRAVRAGRADSAVGEWTADVADADRAAAAVGLEGPRRAAVWASQVHMLCNRMGVAPDEERALCWLLAAILLDGLEGEDYSDTRYLERSRYEPGQFGPLPVDDEHSDGGLPWARFARRITLPPGPDLDAPLGAALGKRSSGRAFGGSLPASSLGGLLRGAYGALGSRTVLMDDGVRRSYERRPFPSAGAKVATRLRLLALSVDDVPSGTYHVDTDGATLVRLGSAPTVDDLRASSMWFSTDRRPGLIDIRSVPAILVLSVDLGVLRPRYGLRSLRFAALESGHVAQNLALCAAALDLSMITLGGFFDDLVHELAGLDGVDEVAQYLIPLGKAVS</sequence>
<dbReference type="SUPFAM" id="SSF55469">
    <property type="entry name" value="FMN-dependent nitroreductase-like"/>
    <property type="match status" value="1"/>
</dbReference>
<dbReference type="InterPro" id="IPR000415">
    <property type="entry name" value="Nitroreductase-like"/>
</dbReference>
<accession>A0ABW0EV11</accession>
<evidence type="ECO:0000259" key="2">
    <source>
        <dbReference type="Pfam" id="PF14028"/>
    </source>
</evidence>
<dbReference type="Proteomes" id="UP001596157">
    <property type="component" value="Unassembled WGS sequence"/>
</dbReference>
<proteinExistence type="predicted"/>
<dbReference type="PANTHER" id="PTHR43745:SF2">
    <property type="entry name" value="NITROREDUCTASE MJ1384-RELATED"/>
    <property type="match status" value="1"/>
</dbReference>
<dbReference type="NCBIfam" id="TIGR03891">
    <property type="entry name" value="thiopep_ocin"/>
    <property type="match status" value="1"/>
</dbReference>
<dbReference type="InterPro" id="IPR052544">
    <property type="entry name" value="Bacteriocin_Proc_Enz"/>
</dbReference>
<organism evidence="3 4">
    <name type="scientific">Actinokineospora guangxiensis</name>
    <dbReference type="NCBI Taxonomy" id="1490288"/>
    <lineage>
        <taxon>Bacteria</taxon>
        <taxon>Bacillati</taxon>
        <taxon>Actinomycetota</taxon>
        <taxon>Actinomycetes</taxon>
        <taxon>Pseudonocardiales</taxon>
        <taxon>Pseudonocardiaceae</taxon>
        <taxon>Actinokineospora</taxon>
    </lineage>
</organism>
<dbReference type="Pfam" id="PF14028">
    <property type="entry name" value="Lant_dehydr_C"/>
    <property type="match status" value="1"/>
</dbReference>
<evidence type="ECO:0000259" key="1">
    <source>
        <dbReference type="Pfam" id="PF00881"/>
    </source>
</evidence>
<feature type="domain" description="Thiopeptide-type bacteriocin biosynthesis" evidence="2">
    <location>
        <begin position="15"/>
        <end position="282"/>
    </location>
</feature>
<dbReference type="PANTHER" id="PTHR43745">
    <property type="entry name" value="NITROREDUCTASE MJ1384-RELATED"/>
    <property type="match status" value="1"/>
</dbReference>
<dbReference type="InterPro" id="IPR023809">
    <property type="entry name" value="Thiopep_bacteriocin_synth_dom"/>
</dbReference>
<dbReference type="Pfam" id="PF00881">
    <property type="entry name" value="Nitroreductase"/>
    <property type="match status" value="1"/>
</dbReference>
<keyword evidence="4" id="KW-1185">Reference proteome</keyword>
<reference evidence="4" key="1">
    <citation type="journal article" date="2019" name="Int. J. Syst. Evol. Microbiol.">
        <title>The Global Catalogue of Microorganisms (GCM) 10K type strain sequencing project: providing services to taxonomists for standard genome sequencing and annotation.</title>
        <authorList>
            <consortium name="The Broad Institute Genomics Platform"/>
            <consortium name="The Broad Institute Genome Sequencing Center for Infectious Disease"/>
            <person name="Wu L."/>
            <person name="Ma J."/>
        </authorList>
    </citation>
    <scope>NUCLEOTIDE SEQUENCE [LARGE SCALE GENOMIC DNA]</scope>
    <source>
        <strain evidence="4">CCUG 59778</strain>
    </source>
</reference>
<evidence type="ECO:0000313" key="4">
    <source>
        <dbReference type="Proteomes" id="UP001596157"/>
    </source>
</evidence>
<protein>
    <submittedName>
        <fullName evidence="3">Thiopeptide-type bacteriocin biosynthesis protein</fullName>
    </submittedName>
</protein>
<dbReference type="InterPro" id="IPR029479">
    <property type="entry name" value="Nitroreductase"/>
</dbReference>
<dbReference type="Gene3D" id="3.40.109.10">
    <property type="entry name" value="NADH Oxidase"/>
    <property type="match status" value="1"/>
</dbReference>
<gene>
    <name evidence="3" type="ORF">ACFPM7_23150</name>
</gene>
<dbReference type="EMBL" id="JBHSKF010000013">
    <property type="protein sequence ID" value="MFC5289964.1"/>
    <property type="molecule type" value="Genomic_DNA"/>
</dbReference>
<dbReference type="RefSeq" id="WP_378249832.1">
    <property type="nucleotide sequence ID" value="NZ_JBHSKF010000013.1"/>
</dbReference>
<comment type="caution">
    <text evidence="3">The sequence shown here is derived from an EMBL/GenBank/DDBJ whole genome shotgun (WGS) entry which is preliminary data.</text>
</comment>
<name>A0ABW0EV11_9PSEU</name>
<feature type="domain" description="Nitroreductase" evidence="1">
    <location>
        <begin position="463"/>
        <end position="544"/>
    </location>
</feature>
<evidence type="ECO:0000313" key="3">
    <source>
        <dbReference type="EMBL" id="MFC5289964.1"/>
    </source>
</evidence>